<evidence type="ECO:0000256" key="9">
    <source>
        <dbReference type="SAM" id="MobiDB-lite"/>
    </source>
</evidence>
<feature type="domain" description="CBS" evidence="10">
    <location>
        <begin position="193"/>
        <end position="254"/>
    </location>
</feature>
<dbReference type="GO" id="GO:0019887">
    <property type="term" value="F:protein kinase regulator activity"/>
    <property type="evidence" value="ECO:0007669"/>
    <property type="project" value="TreeGrafter"/>
</dbReference>
<evidence type="ECO:0000256" key="8">
    <source>
        <dbReference type="PROSITE-ProRule" id="PRU00703"/>
    </source>
</evidence>
<keyword evidence="4" id="KW-0276">Fatty acid metabolism</keyword>
<dbReference type="PROSITE" id="PS51371">
    <property type="entry name" value="CBS"/>
    <property type="match status" value="4"/>
</dbReference>
<feature type="compositionally biased region" description="Polar residues" evidence="9">
    <location>
        <begin position="28"/>
        <end position="42"/>
    </location>
</feature>
<dbReference type="RefSeq" id="XP_021558590.1">
    <property type="nucleotide sequence ID" value="XM_021702915.1"/>
</dbReference>
<proteinExistence type="inferred from homology"/>
<feature type="domain" description="CBS" evidence="10">
    <location>
        <begin position="276"/>
        <end position="334"/>
    </location>
</feature>
<dbReference type="Pfam" id="PF00571">
    <property type="entry name" value="CBS"/>
    <property type="match status" value="3"/>
</dbReference>
<evidence type="ECO:0000256" key="4">
    <source>
        <dbReference type="ARBA" id="ARBA00022832"/>
    </source>
</evidence>
<comment type="subunit">
    <text evidence="7">AMPK is a heterotrimer of an alpha catalytic subunit (PRKAA1 or PRKAA2), a beta (PRKAB1 or PRKAB2) and a gamma non-catalytic subunits (PRKAG1, PRKAG2 or PRKAG3). Interacts with FNIP1 and FNIP2.</text>
</comment>
<keyword evidence="12" id="KW-0808">Transferase</keyword>
<evidence type="ECO:0000256" key="6">
    <source>
        <dbReference type="ARBA" id="ARBA00023160"/>
    </source>
</evidence>
<dbReference type="GO" id="GO:0031588">
    <property type="term" value="C:nucleotide-activated protein kinase complex"/>
    <property type="evidence" value="ECO:0007669"/>
    <property type="project" value="TreeGrafter"/>
</dbReference>
<dbReference type="SMART" id="SM00116">
    <property type="entry name" value="CBS"/>
    <property type="match status" value="4"/>
</dbReference>
<keyword evidence="3" id="KW-0677">Repeat</keyword>
<evidence type="ECO:0000256" key="3">
    <source>
        <dbReference type="ARBA" id="ARBA00022737"/>
    </source>
</evidence>
<comment type="similarity">
    <text evidence="1">Belongs to the 5'-AMP-activated protein kinase gamma subunit family.</text>
</comment>
<dbReference type="CDD" id="cd04641">
    <property type="entry name" value="CBS_euAMPK_gamma-like_repeat2"/>
    <property type="match status" value="1"/>
</dbReference>
<feature type="region of interest" description="Disordered" evidence="9">
    <location>
        <begin position="1"/>
        <end position="78"/>
    </location>
</feature>
<dbReference type="CTD" id="53632"/>
<keyword evidence="11" id="KW-1185">Reference proteome</keyword>
<evidence type="ECO:0000256" key="5">
    <source>
        <dbReference type="ARBA" id="ARBA00023122"/>
    </source>
</evidence>
<dbReference type="Proteomes" id="UP000248481">
    <property type="component" value="Chromosome 3"/>
</dbReference>
<evidence type="ECO:0000256" key="1">
    <source>
        <dbReference type="ARBA" id="ARBA00006750"/>
    </source>
</evidence>
<dbReference type="PANTHER" id="PTHR13780:SF31">
    <property type="entry name" value="5'-AMP-ACTIVATED PROTEIN KINASE SUBUNIT GAMMA-3"/>
    <property type="match status" value="1"/>
</dbReference>
<dbReference type="InterPro" id="IPR046342">
    <property type="entry name" value="CBS_dom_sf"/>
</dbReference>
<dbReference type="InterPro" id="IPR050511">
    <property type="entry name" value="AMPK_gamma/SDS23_families"/>
</dbReference>
<accession>A0A2Y9IAY2</accession>
<dbReference type="GO" id="GO:0019901">
    <property type="term" value="F:protein kinase binding"/>
    <property type="evidence" value="ECO:0007669"/>
    <property type="project" value="TreeGrafter"/>
</dbReference>
<keyword evidence="6" id="KW-0443">Lipid metabolism</keyword>
<keyword evidence="12" id="KW-0418">Kinase</keyword>
<keyword evidence="6" id="KW-0275">Fatty acid biosynthesis</keyword>
<dbReference type="GO" id="GO:0016208">
    <property type="term" value="F:AMP binding"/>
    <property type="evidence" value="ECO:0007669"/>
    <property type="project" value="TreeGrafter"/>
</dbReference>
<gene>
    <name evidence="12" type="primary">PRKAG3</name>
</gene>
<keyword evidence="5 8" id="KW-0129">CBS domain</keyword>
<dbReference type="SUPFAM" id="SSF54631">
    <property type="entry name" value="CBS-domain pair"/>
    <property type="match status" value="2"/>
</dbReference>
<evidence type="ECO:0000256" key="2">
    <source>
        <dbReference type="ARBA" id="ARBA00022516"/>
    </source>
</evidence>
<dbReference type="GO" id="GO:0006633">
    <property type="term" value="P:fatty acid biosynthetic process"/>
    <property type="evidence" value="ECO:0007669"/>
    <property type="project" value="UniProtKB-KW"/>
</dbReference>
<sequence>MEHALRRNPSWSHLGGPEHQEMSFLEQGGNTSWPSPAMTTGSERSHGKEGAKASRWTRQETVEEGELPGLGEDSQARPPAEYTGLEATFPKATHLSQDAPLARLGSPPAEWDIFPHDDAASAVGSSTDDLELDIEFSATAGWGYELGLVEERPSLCPSPRALFPRPGWDDELQKPGAQVYMRFMQEHTCYDAMATSSKMVIFDTKLEIKKAFFALVANGIRAAPLWDSKKQSFVGMLTITDFISVLHRYYRSPLVQINEIEEHKIETWREIYLQACFKPLVSISPNRSLFEAVYTLIKNRIHRLPVLDPVSGAMLHILTHKRLLKFLHIFGTLLPQPSFLSRAIQDLGIGTFRDLAVVLDTAPILTALDIFVDRRVSALPVVNEAGQVVGLYSRFDVIHLAAQQTYNHLDISVAEALKQRTLCLEGVLSCQPHESLGEVIDRIVREQVHRLVLVDESQHLLGIVSLSDILHALVLSPSGIDALSA</sequence>
<dbReference type="KEGG" id="nsu:110591932"/>
<organism evidence="11 12">
    <name type="scientific">Neomonachus schauinslandi</name>
    <name type="common">Hawaiian monk seal</name>
    <name type="synonym">Monachus schauinslandi</name>
    <dbReference type="NCBI Taxonomy" id="29088"/>
    <lineage>
        <taxon>Eukaryota</taxon>
        <taxon>Metazoa</taxon>
        <taxon>Chordata</taxon>
        <taxon>Craniata</taxon>
        <taxon>Vertebrata</taxon>
        <taxon>Euteleostomi</taxon>
        <taxon>Mammalia</taxon>
        <taxon>Eutheria</taxon>
        <taxon>Laurasiatheria</taxon>
        <taxon>Carnivora</taxon>
        <taxon>Caniformia</taxon>
        <taxon>Pinnipedia</taxon>
        <taxon>Phocidae</taxon>
        <taxon>Monachinae</taxon>
        <taxon>Monachini</taxon>
        <taxon>Neomonachus</taxon>
    </lineage>
</organism>
<dbReference type="STRING" id="29088.A0A2Y9IAY2"/>
<dbReference type="FunFam" id="3.10.580.10:FF:000004">
    <property type="entry name" value="Protein kinase AMP-activated non-catalytic subunit gamma 2"/>
    <property type="match status" value="1"/>
</dbReference>
<feature type="domain" description="CBS" evidence="10">
    <location>
        <begin position="351"/>
        <end position="411"/>
    </location>
</feature>
<dbReference type="CDD" id="cd04618">
    <property type="entry name" value="CBS_euAMPK_gamma-like_repeat1"/>
    <property type="match status" value="1"/>
</dbReference>
<keyword evidence="2" id="KW-0444">Lipid biosynthesis</keyword>
<dbReference type="GO" id="GO:0005634">
    <property type="term" value="C:nucleus"/>
    <property type="evidence" value="ECO:0007669"/>
    <property type="project" value="TreeGrafter"/>
</dbReference>
<dbReference type="Gene3D" id="3.10.580.10">
    <property type="entry name" value="CBS-domain"/>
    <property type="match status" value="2"/>
</dbReference>
<dbReference type="AlphaFoldDB" id="A0A2Y9IAY2"/>
<dbReference type="GO" id="GO:0005829">
    <property type="term" value="C:cytosol"/>
    <property type="evidence" value="ECO:0007669"/>
    <property type="project" value="UniProtKB-ARBA"/>
</dbReference>
<dbReference type="InterPro" id="IPR000644">
    <property type="entry name" value="CBS_dom"/>
</dbReference>
<dbReference type="GeneID" id="110591932"/>
<dbReference type="GO" id="GO:0016301">
    <property type="term" value="F:kinase activity"/>
    <property type="evidence" value="ECO:0007669"/>
    <property type="project" value="UniProtKB-KW"/>
</dbReference>
<evidence type="ECO:0000313" key="11">
    <source>
        <dbReference type="Proteomes" id="UP000248481"/>
    </source>
</evidence>
<dbReference type="InParanoid" id="A0A2Y9IAY2"/>
<name>A0A2Y9IAY2_NEOSC</name>
<protein>
    <submittedName>
        <fullName evidence="12">5'-AMP-activated protein kinase subunit gamma-3</fullName>
    </submittedName>
</protein>
<feature type="compositionally biased region" description="Basic and acidic residues" evidence="9">
    <location>
        <begin position="43"/>
        <end position="61"/>
    </location>
</feature>
<reference evidence="12" key="1">
    <citation type="submission" date="2025-08" db="UniProtKB">
        <authorList>
            <consortium name="RefSeq"/>
        </authorList>
    </citation>
    <scope>IDENTIFICATION</scope>
    <source>
        <tissue evidence="12">Blood</tissue>
    </source>
</reference>
<dbReference type="PANTHER" id="PTHR13780">
    <property type="entry name" value="AMP-ACTIVATED PROTEIN KINASE, GAMMA REGULATORY SUBUNIT"/>
    <property type="match status" value="1"/>
</dbReference>
<evidence type="ECO:0000256" key="7">
    <source>
        <dbReference type="ARBA" id="ARBA00025878"/>
    </source>
</evidence>
<evidence type="ECO:0000259" key="10">
    <source>
        <dbReference type="PROSITE" id="PS51371"/>
    </source>
</evidence>
<evidence type="ECO:0000313" key="12">
    <source>
        <dbReference type="RefSeq" id="XP_021558590.1"/>
    </source>
</evidence>
<feature type="domain" description="CBS" evidence="10">
    <location>
        <begin position="423"/>
        <end position="482"/>
    </location>
</feature>